<organism evidence="1 2">
    <name type="scientific">Candidatus Marsarchaeota G2 archaeon OSP_D</name>
    <dbReference type="NCBI Taxonomy" id="1978157"/>
    <lineage>
        <taxon>Archaea</taxon>
        <taxon>Candidatus Marsarchaeota</taxon>
        <taxon>Candidatus Marsarchaeota group 2</taxon>
    </lineage>
</organism>
<evidence type="ECO:0008006" key="3">
    <source>
        <dbReference type="Google" id="ProtNLM"/>
    </source>
</evidence>
<dbReference type="Proteomes" id="UP000240322">
    <property type="component" value="Unassembled WGS sequence"/>
</dbReference>
<sequence>MSVGVDLAGVEHRNTGLAALNERGRIVHLVAHTDDEIVGFVVKHHPRLVVVDAPLSLPRGRLSLDVKSDVHLRECDRVLLSRGIRFFPVTLGPMRKLTERGIRLAARLRALGYTVYEGYPGGAQDVLGLPRKGKGIEALAKGLRGLGLRVGVWTHDELDAVTCAYVGLLYLEGRAELIGDSDEGEMLLPLRS</sequence>
<evidence type="ECO:0000313" key="1">
    <source>
        <dbReference type="EMBL" id="PSN92078.1"/>
    </source>
</evidence>
<name>A0A2R6B0P9_9ARCH</name>
<evidence type="ECO:0000313" key="2">
    <source>
        <dbReference type="Proteomes" id="UP000240322"/>
    </source>
</evidence>
<gene>
    <name evidence="1" type="ORF">B9Q03_02370</name>
</gene>
<dbReference type="AlphaFoldDB" id="A0A2R6B0P9"/>
<dbReference type="Pfam" id="PF04250">
    <property type="entry name" value="DUF429"/>
    <property type="match status" value="1"/>
</dbReference>
<dbReference type="InterPro" id="IPR007362">
    <property type="entry name" value="DUF429"/>
</dbReference>
<proteinExistence type="predicted"/>
<dbReference type="EMBL" id="NEXE01000011">
    <property type="protein sequence ID" value="PSN92078.1"/>
    <property type="molecule type" value="Genomic_DNA"/>
</dbReference>
<accession>A0A2R6B0P9</accession>
<protein>
    <recommendedName>
        <fullName evidence="3">DUF429 domain-containing protein</fullName>
    </recommendedName>
</protein>
<comment type="caution">
    <text evidence="1">The sequence shown here is derived from an EMBL/GenBank/DDBJ whole genome shotgun (WGS) entry which is preliminary data.</text>
</comment>
<reference evidence="1 2" key="1">
    <citation type="submission" date="2017-04" db="EMBL/GenBank/DDBJ databases">
        <title>Novel microbial lineages endemic to geothermal iron-oxide mats fill important gaps in the evolutionary history of Archaea.</title>
        <authorList>
            <person name="Jay Z.J."/>
            <person name="Beam J.P."/>
            <person name="Dlakic M."/>
            <person name="Rusch D.B."/>
            <person name="Kozubal M.A."/>
            <person name="Inskeep W.P."/>
        </authorList>
    </citation>
    <scope>NUCLEOTIDE SEQUENCE [LARGE SCALE GENOMIC DNA]</scope>
    <source>
        <strain evidence="1">OSP_D</strain>
    </source>
</reference>